<comment type="caution">
    <text evidence="3">The sequence shown here is derived from an EMBL/GenBank/DDBJ whole genome shotgun (WGS) entry which is preliminary data.</text>
</comment>
<dbReference type="AlphaFoldDB" id="A0A3E5HJI1"/>
<dbReference type="Gene3D" id="3.90.320.10">
    <property type="match status" value="1"/>
</dbReference>
<evidence type="ECO:0000259" key="2">
    <source>
        <dbReference type="Pfam" id="PF09588"/>
    </source>
</evidence>
<evidence type="ECO:0000256" key="1">
    <source>
        <dbReference type="SAM" id="Coils"/>
    </source>
</evidence>
<accession>A0A3E5HJI1</accession>
<dbReference type="EMBL" id="QSWD01000005">
    <property type="protein sequence ID" value="RGP01967.1"/>
    <property type="molecule type" value="Genomic_DNA"/>
</dbReference>
<name>A0A3E5HJI1_BIFPS</name>
<evidence type="ECO:0000313" key="4">
    <source>
        <dbReference type="Proteomes" id="UP000261031"/>
    </source>
</evidence>
<feature type="coiled-coil region" evidence="1">
    <location>
        <begin position="246"/>
        <end position="273"/>
    </location>
</feature>
<dbReference type="NCBIfam" id="TIGR03033">
    <property type="entry name" value="phage_rel_nuc"/>
    <property type="match status" value="1"/>
</dbReference>
<dbReference type="SUPFAM" id="SSF52980">
    <property type="entry name" value="Restriction endonuclease-like"/>
    <property type="match status" value="1"/>
</dbReference>
<proteinExistence type="predicted"/>
<dbReference type="RefSeq" id="WP_117612257.1">
    <property type="nucleotide sequence ID" value="NZ_JAQCPN010000003.1"/>
</dbReference>
<keyword evidence="3" id="KW-0378">Hydrolase</keyword>
<organism evidence="3 4">
    <name type="scientific">Bifidobacterium pseudocatenulatum</name>
    <dbReference type="NCBI Taxonomy" id="28026"/>
    <lineage>
        <taxon>Bacteria</taxon>
        <taxon>Bacillati</taxon>
        <taxon>Actinomycetota</taxon>
        <taxon>Actinomycetes</taxon>
        <taxon>Bifidobacteriales</taxon>
        <taxon>Bifidobacteriaceae</taxon>
        <taxon>Bifidobacterium</taxon>
    </lineage>
</organism>
<reference evidence="3 4" key="1">
    <citation type="submission" date="2018-08" db="EMBL/GenBank/DDBJ databases">
        <title>A genome reference for cultivated species of the human gut microbiota.</title>
        <authorList>
            <person name="Zou Y."/>
            <person name="Xue W."/>
            <person name="Luo G."/>
        </authorList>
    </citation>
    <scope>NUCLEOTIDE SEQUENCE [LARGE SCALE GENOMIC DNA]</scope>
    <source>
        <strain evidence="3 4">OF05-12</strain>
    </source>
</reference>
<sequence length="321" mass="36536">MKRIPLKDTERYQIERFRQCKKTERHLAWLKSRKAGVGGSDMSTILGLNSFKTPYELWLEKTGRVEPEDISDKWAVVKGNALENELRKRFRANHPEMLVTDGTDKQFISRGKPYLRASLDGILQGEDGSFGILEIKTAGNRRAGDWRDDDGNLRIPPYYLAQVEFYALVTGWTWGYVYAAIGDDEPVEIPFKADVEDMAAIGKAAADFWRFVTTGTPPQLTTVGDVQKAYPEPTPDIVDESDDDDLYDLLARYESTSNRAKELTNEQKALQEQIILRIGSHTGVRCGNLQATYKPTTRKEYTVKATTYRKFAFKATEEKEQ</sequence>
<gene>
    <name evidence="3" type="ORF">DXA79_08035</name>
</gene>
<feature type="domain" description="YqaJ viral recombinase" evidence="2">
    <location>
        <begin position="29"/>
        <end position="171"/>
    </location>
</feature>
<keyword evidence="1" id="KW-0175">Coiled coil</keyword>
<dbReference type="Proteomes" id="UP000261031">
    <property type="component" value="Unassembled WGS sequence"/>
</dbReference>
<keyword evidence="3" id="KW-0540">Nuclease</keyword>
<dbReference type="InterPro" id="IPR019080">
    <property type="entry name" value="YqaJ_viral_recombinase"/>
</dbReference>
<dbReference type="InterPro" id="IPR011335">
    <property type="entry name" value="Restrct_endonuc-II-like"/>
</dbReference>
<dbReference type="InterPro" id="IPR017482">
    <property type="entry name" value="Lambda-type_endonuclease"/>
</dbReference>
<protein>
    <submittedName>
        <fullName evidence="3">Endonuclease</fullName>
    </submittedName>
</protein>
<evidence type="ECO:0000313" key="3">
    <source>
        <dbReference type="EMBL" id="RGP01967.1"/>
    </source>
</evidence>
<dbReference type="PANTHER" id="PTHR46609">
    <property type="entry name" value="EXONUCLEASE, PHAGE-TYPE/RECB, C-TERMINAL DOMAIN-CONTAINING PROTEIN"/>
    <property type="match status" value="1"/>
</dbReference>
<dbReference type="InterPro" id="IPR051703">
    <property type="entry name" value="NF-kappa-B_Signaling_Reg"/>
</dbReference>
<keyword evidence="3" id="KW-0255">Endonuclease</keyword>
<dbReference type="InterPro" id="IPR011604">
    <property type="entry name" value="PDDEXK-like_dom_sf"/>
</dbReference>
<dbReference type="GO" id="GO:0004519">
    <property type="term" value="F:endonuclease activity"/>
    <property type="evidence" value="ECO:0007669"/>
    <property type="project" value="UniProtKB-KW"/>
</dbReference>
<dbReference type="Pfam" id="PF09588">
    <property type="entry name" value="YqaJ"/>
    <property type="match status" value="1"/>
</dbReference>
<dbReference type="PANTHER" id="PTHR46609:SF6">
    <property type="entry name" value="EXONUCLEASE, PHAGE-TYPE_RECB, C-TERMINAL DOMAIN-CONTAINING PROTEIN-RELATED"/>
    <property type="match status" value="1"/>
</dbReference>